<protein>
    <submittedName>
        <fullName evidence="2">Uncharacterized protein</fullName>
    </submittedName>
</protein>
<dbReference type="Proteomes" id="UP001187531">
    <property type="component" value="Unassembled WGS sequence"/>
</dbReference>
<dbReference type="AlphaFoldDB" id="A0AA88HV40"/>
<organism evidence="2 3">
    <name type="scientific">Artemia franciscana</name>
    <name type="common">Brine shrimp</name>
    <name type="synonym">Artemia sanfranciscana</name>
    <dbReference type="NCBI Taxonomy" id="6661"/>
    <lineage>
        <taxon>Eukaryota</taxon>
        <taxon>Metazoa</taxon>
        <taxon>Ecdysozoa</taxon>
        <taxon>Arthropoda</taxon>
        <taxon>Crustacea</taxon>
        <taxon>Branchiopoda</taxon>
        <taxon>Anostraca</taxon>
        <taxon>Artemiidae</taxon>
        <taxon>Artemia</taxon>
    </lineage>
</organism>
<feature type="region of interest" description="Disordered" evidence="1">
    <location>
        <begin position="1"/>
        <end position="39"/>
    </location>
</feature>
<gene>
    <name evidence="2" type="ORF">QYM36_009042</name>
</gene>
<evidence type="ECO:0000256" key="1">
    <source>
        <dbReference type="SAM" id="MobiDB-lite"/>
    </source>
</evidence>
<dbReference type="EMBL" id="JAVRJZ010000013">
    <property type="protein sequence ID" value="KAK2714681.1"/>
    <property type="molecule type" value="Genomic_DNA"/>
</dbReference>
<proteinExistence type="predicted"/>
<name>A0AA88HV40_ARTSF</name>
<accession>A0AA88HV40</accession>
<sequence length="76" mass="8465">MKGWTTGCISDDEAMVKDKEPELDDYDYNPRPSTSSSSQIRRKLINTALKPKIWVSLQAMAAIVASVLHDVVLVTE</sequence>
<comment type="caution">
    <text evidence="2">The sequence shown here is derived from an EMBL/GenBank/DDBJ whole genome shotgun (WGS) entry which is preliminary data.</text>
</comment>
<evidence type="ECO:0000313" key="3">
    <source>
        <dbReference type="Proteomes" id="UP001187531"/>
    </source>
</evidence>
<keyword evidence="3" id="KW-1185">Reference proteome</keyword>
<evidence type="ECO:0000313" key="2">
    <source>
        <dbReference type="EMBL" id="KAK2714681.1"/>
    </source>
</evidence>
<reference evidence="2" key="1">
    <citation type="submission" date="2023-07" db="EMBL/GenBank/DDBJ databases">
        <title>Chromosome-level genome assembly of Artemia franciscana.</title>
        <authorList>
            <person name="Jo E."/>
        </authorList>
    </citation>
    <scope>NUCLEOTIDE SEQUENCE</scope>
    <source>
        <tissue evidence="2">Whole body</tissue>
    </source>
</reference>